<proteinExistence type="inferred from homology"/>
<accession>A0A399E3C4</accession>
<dbReference type="Pfam" id="PF00480">
    <property type="entry name" value="ROK"/>
    <property type="match status" value="1"/>
</dbReference>
<evidence type="ECO:0000256" key="1">
    <source>
        <dbReference type="ARBA" id="ARBA00006479"/>
    </source>
</evidence>
<reference evidence="2 3" key="1">
    <citation type="submission" date="2018-08" db="EMBL/GenBank/DDBJ databases">
        <title>Meiothermus terrae DSM 26712 genome sequencing project.</title>
        <authorList>
            <person name="Da Costa M.S."/>
            <person name="Albuquerque L."/>
            <person name="Raposo P."/>
            <person name="Froufe H.J.C."/>
            <person name="Barroso C.S."/>
            <person name="Egas C."/>
        </authorList>
    </citation>
    <scope>NUCLEOTIDE SEQUENCE [LARGE SCALE GENOMIC DNA]</scope>
    <source>
        <strain evidence="2 3">DSM 26712</strain>
    </source>
</reference>
<protein>
    <submittedName>
        <fullName evidence="2">N-acetylglucosamine repressor</fullName>
    </submittedName>
</protein>
<dbReference type="PANTHER" id="PTHR18964">
    <property type="entry name" value="ROK (REPRESSOR, ORF, KINASE) FAMILY"/>
    <property type="match status" value="1"/>
</dbReference>
<name>A0A399E3C4_9DEIN</name>
<dbReference type="InterPro" id="IPR036388">
    <property type="entry name" value="WH-like_DNA-bd_sf"/>
</dbReference>
<dbReference type="Gene3D" id="1.10.10.10">
    <property type="entry name" value="Winged helix-like DNA-binding domain superfamily/Winged helix DNA-binding domain"/>
    <property type="match status" value="1"/>
</dbReference>
<organism evidence="2 3">
    <name type="scientific">Calidithermus terrae</name>
    <dbReference type="NCBI Taxonomy" id="1408545"/>
    <lineage>
        <taxon>Bacteria</taxon>
        <taxon>Thermotogati</taxon>
        <taxon>Deinococcota</taxon>
        <taxon>Deinococci</taxon>
        <taxon>Thermales</taxon>
        <taxon>Thermaceae</taxon>
        <taxon>Calidithermus</taxon>
    </lineage>
</organism>
<dbReference type="SUPFAM" id="SSF46785">
    <property type="entry name" value="Winged helix' DNA-binding domain"/>
    <property type="match status" value="1"/>
</dbReference>
<dbReference type="SUPFAM" id="SSF53067">
    <property type="entry name" value="Actin-like ATPase domain"/>
    <property type="match status" value="1"/>
</dbReference>
<gene>
    <name evidence="2" type="primary">nagC_2</name>
    <name evidence="2" type="ORF">Mterra_03630</name>
</gene>
<dbReference type="CDD" id="cd24076">
    <property type="entry name" value="ASKHA_ATPase_ROK_BsXylR-like"/>
    <property type="match status" value="1"/>
</dbReference>
<dbReference type="PROSITE" id="PS01125">
    <property type="entry name" value="ROK"/>
    <property type="match status" value="1"/>
</dbReference>
<dbReference type="AlphaFoldDB" id="A0A399E3C4"/>
<dbReference type="RefSeq" id="WP_119316514.1">
    <property type="nucleotide sequence ID" value="NZ_QXDL01000254.1"/>
</dbReference>
<dbReference type="Gene3D" id="3.30.420.40">
    <property type="match status" value="2"/>
</dbReference>
<comment type="caution">
    <text evidence="2">The sequence shown here is derived from an EMBL/GenBank/DDBJ whole genome shotgun (WGS) entry which is preliminary data.</text>
</comment>
<keyword evidence="3" id="KW-1185">Reference proteome</keyword>
<dbReference type="InterPro" id="IPR000600">
    <property type="entry name" value="ROK"/>
</dbReference>
<dbReference type="OrthoDB" id="9810372at2"/>
<dbReference type="EMBL" id="QXDL01000254">
    <property type="protein sequence ID" value="RIH79005.1"/>
    <property type="molecule type" value="Genomic_DNA"/>
</dbReference>
<sequence length="404" mass="43271">MKKPISVRTGSNLTKVRAENLSVVLDALRKLQPISRADLAEATALTSATITYLVDELLELGLIEEHKATSKQVGRRPTLLTLRGAAGKIVGLEVSRSMVRGILTDLGGKILKRMELAHRLEGGVDETLSLVHKVIQTLLEGEGRPVGIGVGIPGPVDTAGGVVMEPTNFVHGWRNVPLGPLLAQRWGVPVWLDDDAKTAALGERWYGAGQGVENLLYVSLRSGVGAGLIVRDRLYRGTHELAGEIGHTTINVDGPRCGCGNHGCAETYVSVPAIVEYARSQGLRVADPQSIQNLALLEDPVAVAVKQRTYHYLAAVLVNAVNHYDPDLIILGGTLVRAWPDLCAQVSEKVRGRSFGFLSKDVRIIPAQLGEHSAALGAVALVVEQVIRNPKLVQNAPVPDYSVA</sequence>
<dbReference type="InterPro" id="IPR043129">
    <property type="entry name" value="ATPase_NBD"/>
</dbReference>
<evidence type="ECO:0000313" key="2">
    <source>
        <dbReference type="EMBL" id="RIH79005.1"/>
    </source>
</evidence>
<evidence type="ECO:0000313" key="3">
    <source>
        <dbReference type="Proteomes" id="UP000265715"/>
    </source>
</evidence>
<dbReference type="Proteomes" id="UP000265715">
    <property type="component" value="Unassembled WGS sequence"/>
</dbReference>
<comment type="similarity">
    <text evidence="1">Belongs to the ROK (NagC/XylR) family.</text>
</comment>
<dbReference type="InterPro" id="IPR036390">
    <property type="entry name" value="WH_DNA-bd_sf"/>
</dbReference>
<dbReference type="InterPro" id="IPR049874">
    <property type="entry name" value="ROK_cs"/>
</dbReference>
<dbReference type="PANTHER" id="PTHR18964:SF149">
    <property type="entry name" value="BIFUNCTIONAL UDP-N-ACETYLGLUCOSAMINE 2-EPIMERASE_N-ACETYLMANNOSAMINE KINASE"/>
    <property type="match status" value="1"/>
</dbReference>